<name>A0A329RGB5_9STRA</name>
<feature type="transmembrane region" description="Helical" evidence="2">
    <location>
        <begin position="671"/>
        <end position="694"/>
    </location>
</feature>
<feature type="compositionally biased region" description="Basic and acidic residues" evidence="1">
    <location>
        <begin position="579"/>
        <end position="592"/>
    </location>
</feature>
<keyword evidence="2" id="KW-1133">Transmembrane helix</keyword>
<feature type="compositionally biased region" description="Polar residues" evidence="1">
    <location>
        <begin position="116"/>
        <end position="139"/>
    </location>
</feature>
<feature type="transmembrane region" description="Helical" evidence="2">
    <location>
        <begin position="790"/>
        <end position="809"/>
    </location>
</feature>
<dbReference type="VEuPathDB" id="FungiDB:PC110_g20125"/>
<dbReference type="InterPro" id="IPR040241">
    <property type="entry name" value="TRP_Flc/Pkd2-like"/>
</dbReference>
<accession>A0A329RGB5</accession>
<comment type="caution">
    <text evidence="6">The sequence shown here is derived from an EMBL/GenBank/DDBJ whole genome shotgun (WGS) entry which is preliminary data.</text>
</comment>
<feature type="transmembrane region" description="Helical" evidence="2">
    <location>
        <begin position="948"/>
        <end position="969"/>
    </location>
</feature>
<feature type="transmembrane region" description="Helical" evidence="2">
    <location>
        <begin position="871"/>
        <end position="894"/>
    </location>
</feature>
<keyword evidence="7" id="KW-1185">Reference proteome</keyword>
<keyword evidence="2" id="KW-0812">Transmembrane</keyword>
<keyword evidence="3" id="KW-0732">Signal</keyword>
<dbReference type="PANTHER" id="PTHR31145">
    <property type="entry name" value="INTEGRAL MEMBRANE PROTEIN (AFU_ORTHOLOGUE AFUA_7G01610)"/>
    <property type="match status" value="1"/>
</dbReference>
<feature type="signal peptide" evidence="3">
    <location>
        <begin position="1"/>
        <end position="27"/>
    </location>
</feature>
<feature type="compositionally biased region" description="Low complexity" evidence="1">
    <location>
        <begin position="398"/>
        <end position="432"/>
    </location>
</feature>
<dbReference type="EMBL" id="MJFZ01001060">
    <property type="protein sequence ID" value="RAW23440.1"/>
    <property type="molecule type" value="Genomic_DNA"/>
</dbReference>
<dbReference type="AlphaFoldDB" id="A0A329RGB5"/>
<feature type="transmembrane region" description="Helical" evidence="2">
    <location>
        <begin position="830"/>
        <end position="851"/>
    </location>
</feature>
<feature type="compositionally biased region" description="Basic and acidic residues" evidence="1">
    <location>
        <begin position="149"/>
        <end position="160"/>
    </location>
</feature>
<dbReference type="Proteomes" id="UP000760860">
    <property type="component" value="Unassembled WGS sequence"/>
</dbReference>
<feature type="compositionally biased region" description="Low complexity" evidence="1">
    <location>
        <begin position="186"/>
        <end position="211"/>
    </location>
</feature>
<feature type="compositionally biased region" description="Low complexity" evidence="1">
    <location>
        <begin position="218"/>
        <end position="238"/>
    </location>
</feature>
<feature type="compositionally biased region" description="Polar residues" evidence="1">
    <location>
        <begin position="503"/>
        <end position="530"/>
    </location>
</feature>
<feature type="compositionally biased region" description="Basic and acidic residues" evidence="1">
    <location>
        <begin position="380"/>
        <end position="392"/>
    </location>
</feature>
<evidence type="ECO:0000313" key="6">
    <source>
        <dbReference type="EMBL" id="RAW23440.1"/>
    </source>
</evidence>
<proteinExistence type="predicted"/>
<organism evidence="6 7">
    <name type="scientific">Phytophthora cactorum</name>
    <dbReference type="NCBI Taxonomy" id="29920"/>
    <lineage>
        <taxon>Eukaryota</taxon>
        <taxon>Sar</taxon>
        <taxon>Stramenopiles</taxon>
        <taxon>Oomycota</taxon>
        <taxon>Peronosporomycetes</taxon>
        <taxon>Peronosporales</taxon>
        <taxon>Peronosporaceae</taxon>
        <taxon>Phytophthora</taxon>
    </lineage>
</organism>
<feature type="compositionally biased region" description="Basic and acidic residues" evidence="1">
    <location>
        <begin position="433"/>
        <end position="446"/>
    </location>
</feature>
<dbReference type="OrthoDB" id="72921at2759"/>
<feature type="transmembrane region" description="Helical" evidence="2">
    <location>
        <begin position="981"/>
        <end position="1002"/>
    </location>
</feature>
<feature type="region of interest" description="Disordered" evidence="1">
    <location>
        <begin position="62"/>
        <end position="592"/>
    </location>
</feature>
<feature type="transmembrane region" description="Helical" evidence="2">
    <location>
        <begin position="715"/>
        <end position="734"/>
    </location>
</feature>
<dbReference type="EMBL" id="RCMV01001134">
    <property type="protein sequence ID" value="KAG3210179.1"/>
    <property type="molecule type" value="Genomic_DNA"/>
</dbReference>
<evidence type="ECO:0000256" key="3">
    <source>
        <dbReference type="SAM" id="SignalP"/>
    </source>
</evidence>
<sequence>MGMPAQRSGIVLRCLVVVTLVSIVVNGLQTDESRIEWPTKDVDLQLKQLRLAPSRGLISLNSKVKTASPSSNTETGSSKAAEAKHKKFNGDSSVSGDGEQQETEAPASSPAATTSNKPQNAQSVLSEQEASKSVESTMTAIAPVSNEKSSGDDSQKEEPRTVSALTETSPNTRPTSVEPATDDLGANESSSNTKKNKTKLAATTSTPPTENSSEERPSQISSGDSTNSPTSSSGISDPSPKRSSNDGYSADAVGHGTGEAIDVEGQDSSSMDDQQRKKQNHKDADTTESKIKKNDDQENNKNHDGDDPISESWKPPTTRVIEGGAPVFEMNEINNKPTDSIVQTLIPSSNSDRKDDIATLASSTSGETESSPGKSNNANGKDKGNGNGKEKSNGNGNGNANGNANGKDDIATLASTTSGETESSPGKSNNANGKDKGNGNGKEKSNGDGNGEENGTGTTYLLNDFQQVRGVPPSAKTAALGPSQVDVQIKATPVLASPDAGAKSTSTNTPRGESSITNSPTTRGSDSQRTAGGPSNKDSVVTKEVPEFEVETSEIPTSNMDATSPTSVKQTSGSATISDTKDTSNNEKQDKQATRIEAMSVQTLDAATEQGKQYVRGDATFSGIVDEDGSSIFAEGGDGSSPLVIGGKKRGWQAEAQSGLYATSSSFHNTLRFSVCAAAIVSVGLLLVFHFEVLNKGLARHFPPGSMWTPNTWEFAMYAQYIQHIAAISALTLLKTPYFLWEFTDLFSWANFLVYRAQDDSTASGRRLATIILGGLVGYGDRIGTSEVDLMYQTISGFALVLGFFLGILSGATLYNKWREHIGEKGRRGVIWRCLGLIPLVWFSSLLPLTMAVSFEVSMELKASVLESWPLVIAFLVIVLAICGVTGVVARTLLHSTERGLRRLRSRALWGAFYADCKYGGRLFFLLVIVQQVCMGLSMGILDDSMVILVLLVTLHVMFLVAVCLVKPFQDGTLLVKRGTYAITIVKLVNLALAFAFLPMSILSLTGLYRVANTLIGLNSIVIIVWCIRHILIFGKLVIASAKVDLENRNTRDVEAAFDISPSSYQLAVKTRY</sequence>
<evidence type="ECO:0008006" key="8">
    <source>
        <dbReference type="Google" id="ProtNLM"/>
    </source>
</evidence>
<dbReference type="Proteomes" id="UP000251314">
    <property type="component" value="Unassembled WGS sequence"/>
</dbReference>
<feature type="compositionally biased region" description="Low complexity" evidence="1">
    <location>
        <begin position="362"/>
        <end position="379"/>
    </location>
</feature>
<dbReference type="STRING" id="29920.A0A329RGB5"/>
<reference evidence="5" key="2">
    <citation type="submission" date="2018-05" db="EMBL/GenBank/DDBJ databases">
        <title>Effector identification in a new, highly contiguous assembly of the strawberry crown rot pathogen Phytophthora cactorum.</title>
        <authorList>
            <person name="Armitage A.D."/>
            <person name="Nellist C.F."/>
            <person name="Bates H."/>
            <person name="Vickerstaff R.J."/>
            <person name="Harrison R.J."/>
        </authorList>
    </citation>
    <scope>NUCLEOTIDE SEQUENCE</scope>
    <source>
        <strain evidence="4">4040</strain>
        <strain evidence="5">P421</strain>
    </source>
</reference>
<feature type="transmembrane region" description="Helical" evidence="2">
    <location>
        <begin position="923"/>
        <end position="942"/>
    </location>
</feature>
<evidence type="ECO:0000313" key="7">
    <source>
        <dbReference type="Proteomes" id="UP000251314"/>
    </source>
</evidence>
<dbReference type="GO" id="GO:0055085">
    <property type="term" value="P:transmembrane transport"/>
    <property type="evidence" value="ECO:0007669"/>
    <property type="project" value="TreeGrafter"/>
</dbReference>
<feature type="compositionally biased region" description="Basic and acidic residues" evidence="1">
    <location>
        <begin position="273"/>
        <end position="306"/>
    </location>
</feature>
<feature type="compositionally biased region" description="Low complexity" evidence="1">
    <location>
        <begin position="103"/>
        <end position="115"/>
    </location>
</feature>
<feature type="chain" id="PRO_5044073197" description="TRP C-terminal domain-containing protein" evidence="3">
    <location>
        <begin position="28"/>
        <end position="1073"/>
    </location>
</feature>
<dbReference type="GO" id="GO:0016020">
    <property type="term" value="C:membrane"/>
    <property type="evidence" value="ECO:0007669"/>
    <property type="project" value="TreeGrafter"/>
</dbReference>
<protein>
    <recommendedName>
        <fullName evidence="8">TRP C-terminal domain-containing protein</fullName>
    </recommendedName>
</protein>
<feature type="compositionally biased region" description="Polar residues" evidence="1">
    <location>
        <begin position="554"/>
        <end position="578"/>
    </location>
</feature>
<evidence type="ECO:0000256" key="1">
    <source>
        <dbReference type="SAM" id="MobiDB-lite"/>
    </source>
</evidence>
<reference evidence="6 7" key="1">
    <citation type="submission" date="2018-01" db="EMBL/GenBank/DDBJ databases">
        <title>Draft genome of the strawberry crown rot pathogen Phytophthora cactorum.</title>
        <authorList>
            <person name="Armitage A.D."/>
            <person name="Lysoe E."/>
            <person name="Nellist C.F."/>
            <person name="Harrison R.J."/>
            <person name="Brurberg M.B."/>
        </authorList>
    </citation>
    <scope>NUCLEOTIDE SEQUENCE [LARGE SCALE GENOMIC DNA]</scope>
    <source>
        <strain evidence="6 7">10300</strain>
    </source>
</reference>
<evidence type="ECO:0000313" key="5">
    <source>
        <dbReference type="EMBL" id="KAG3210179.1"/>
    </source>
</evidence>
<gene>
    <name evidence="6" type="ORF">PC110_g20125</name>
    <name evidence="4" type="ORF">PC117_g20212</name>
    <name evidence="5" type="ORF">PC129_g18818</name>
</gene>
<feature type="compositionally biased region" description="Polar residues" evidence="1">
    <location>
        <begin position="163"/>
        <end position="175"/>
    </location>
</feature>
<evidence type="ECO:0000256" key="2">
    <source>
        <dbReference type="SAM" id="Phobius"/>
    </source>
</evidence>
<dbReference type="EMBL" id="RCMK01000928">
    <property type="protein sequence ID" value="KAG2907484.1"/>
    <property type="molecule type" value="Genomic_DNA"/>
</dbReference>
<feature type="compositionally biased region" description="Polar residues" evidence="1">
    <location>
        <begin position="62"/>
        <end position="78"/>
    </location>
</feature>
<feature type="compositionally biased region" description="Polar residues" evidence="1">
    <location>
        <begin position="332"/>
        <end position="350"/>
    </location>
</feature>
<feature type="transmembrane region" description="Helical" evidence="2">
    <location>
        <begin position="1008"/>
        <end position="1028"/>
    </location>
</feature>
<dbReference type="PANTHER" id="PTHR31145:SF6">
    <property type="entry name" value="INTEGRAL MEMBRANE PROTEIN (AFU_ORTHOLOGUE AFUA_7G01610)"/>
    <property type="match status" value="1"/>
</dbReference>
<keyword evidence="2" id="KW-0472">Membrane</keyword>
<dbReference type="Proteomes" id="UP000736787">
    <property type="component" value="Unassembled WGS sequence"/>
</dbReference>
<evidence type="ECO:0000313" key="4">
    <source>
        <dbReference type="EMBL" id="KAG2907484.1"/>
    </source>
</evidence>